<feature type="compositionally biased region" description="Low complexity" evidence="1">
    <location>
        <begin position="455"/>
        <end position="469"/>
    </location>
</feature>
<feature type="compositionally biased region" description="Low complexity" evidence="1">
    <location>
        <begin position="404"/>
        <end position="418"/>
    </location>
</feature>
<feature type="region of interest" description="Disordered" evidence="1">
    <location>
        <begin position="364"/>
        <end position="418"/>
    </location>
</feature>
<evidence type="ECO:0000256" key="3">
    <source>
        <dbReference type="SAM" id="SignalP"/>
    </source>
</evidence>
<evidence type="ECO:0000313" key="4">
    <source>
        <dbReference type="EMBL" id="CAA7263778.1"/>
    </source>
</evidence>
<feature type="transmembrane region" description="Helical" evidence="2">
    <location>
        <begin position="271"/>
        <end position="291"/>
    </location>
</feature>
<dbReference type="EMBL" id="CACVBS010000041">
    <property type="protein sequence ID" value="CAA7263778.1"/>
    <property type="molecule type" value="Genomic_DNA"/>
</dbReference>
<keyword evidence="3" id="KW-0732">Signal</keyword>
<evidence type="ECO:0000313" key="5">
    <source>
        <dbReference type="Proteomes" id="UP000467700"/>
    </source>
</evidence>
<proteinExistence type="predicted"/>
<organism evidence="4 5">
    <name type="scientific">Cyclocybe aegerita</name>
    <name type="common">Black poplar mushroom</name>
    <name type="synonym">Agrocybe aegerita</name>
    <dbReference type="NCBI Taxonomy" id="1973307"/>
    <lineage>
        <taxon>Eukaryota</taxon>
        <taxon>Fungi</taxon>
        <taxon>Dikarya</taxon>
        <taxon>Basidiomycota</taxon>
        <taxon>Agaricomycotina</taxon>
        <taxon>Agaricomycetes</taxon>
        <taxon>Agaricomycetidae</taxon>
        <taxon>Agaricales</taxon>
        <taxon>Agaricineae</taxon>
        <taxon>Bolbitiaceae</taxon>
        <taxon>Cyclocybe</taxon>
    </lineage>
</organism>
<dbReference type="Proteomes" id="UP000467700">
    <property type="component" value="Unassembled WGS sequence"/>
</dbReference>
<feature type="region of interest" description="Disordered" evidence="1">
    <location>
        <begin position="434"/>
        <end position="474"/>
    </location>
</feature>
<keyword evidence="2" id="KW-0472">Membrane</keyword>
<evidence type="ECO:0000256" key="2">
    <source>
        <dbReference type="SAM" id="Phobius"/>
    </source>
</evidence>
<dbReference type="OrthoDB" id="2527908at2759"/>
<dbReference type="AlphaFoldDB" id="A0A8S0X0Z7"/>
<name>A0A8S0X0Z7_CYCAE</name>
<accession>A0A8S0X0Z7</accession>
<keyword evidence="2" id="KW-1133">Transmembrane helix</keyword>
<sequence length="506" mass="53535">MASLSVIFSLIWLLSCAFNTCLGQTSGLFQWKFRDFTLSNKLPTCFPLAISLFDPANPTLDNARGTAPYYMIAFLIGGAPITTLIGTDEDSLSWTVTAPVGSRLALSVVDANGSAGGLPPTIYEVIAGSTTQCVTGTIQTPEFKVTANVTGDLTTCQPWGLAIKGGVPPYNITLVQPNSPIVTNVTIGFGDNHYTYINRATPNGQLIAAISDLTGRWATRTPMVNTKGSSNVDCVGLVSSSGNSTEIAANIAAANTEAEAAKRQRATVTGVAVTIVLLFLIGSGIGVFFYIRKRKRLWQLEEANTLPHQFPLPYTQIENSASPGQVLSINNFLSTPEPKALPLAPPPLSKASFLGGRYGTSSPLHGIESPLQTSPVDPPVGRALGDDSNSPILPPHAHNRDSGRSSSRPSFTSFPSTSIRRSVKAIEAGVLSLEGSPATQHQESALSESHSHVLGRNTSTGTDGTTQTGLPSTSLNRLRIATVREEGSDRAGGLEEQLCEVQFRVI</sequence>
<feature type="chain" id="PRO_5035798363" evidence="3">
    <location>
        <begin position="24"/>
        <end position="506"/>
    </location>
</feature>
<keyword evidence="5" id="KW-1185">Reference proteome</keyword>
<protein>
    <submittedName>
        <fullName evidence="4">Uncharacterized protein</fullName>
    </submittedName>
</protein>
<feature type="compositionally biased region" description="Polar residues" evidence="1">
    <location>
        <begin position="437"/>
        <end position="448"/>
    </location>
</feature>
<evidence type="ECO:0000256" key="1">
    <source>
        <dbReference type="SAM" id="MobiDB-lite"/>
    </source>
</evidence>
<reference evidence="4 5" key="1">
    <citation type="submission" date="2020-01" db="EMBL/GenBank/DDBJ databases">
        <authorList>
            <person name="Gupta K D."/>
        </authorList>
    </citation>
    <scope>NUCLEOTIDE SEQUENCE [LARGE SCALE GENOMIC DNA]</scope>
</reference>
<comment type="caution">
    <text evidence="4">The sequence shown here is derived from an EMBL/GenBank/DDBJ whole genome shotgun (WGS) entry which is preliminary data.</text>
</comment>
<feature type="signal peptide" evidence="3">
    <location>
        <begin position="1"/>
        <end position="23"/>
    </location>
</feature>
<gene>
    <name evidence="4" type="ORF">AAE3_LOCUS6099</name>
</gene>
<keyword evidence="2" id="KW-0812">Transmembrane</keyword>